<dbReference type="InterPro" id="IPR014013">
    <property type="entry name" value="Helic_SF1/SF2_ATP-bd_DinG/Rad3"/>
</dbReference>
<dbReference type="HAMAP" id="MF_02206">
    <property type="entry name" value="DinG_exonucl"/>
    <property type="match status" value="1"/>
</dbReference>
<dbReference type="InterPro" id="IPR014001">
    <property type="entry name" value="Helicase_ATP-bd"/>
</dbReference>
<keyword evidence="4 8" id="KW-0378">Hydrolase</keyword>
<feature type="binding site" evidence="8">
    <location>
        <begin position="273"/>
        <end position="280"/>
    </location>
    <ligand>
        <name>ATP</name>
        <dbReference type="ChEBI" id="CHEBI:30616"/>
    </ligand>
</feature>
<evidence type="ECO:0000256" key="5">
    <source>
        <dbReference type="ARBA" id="ARBA00022839"/>
    </source>
</evidence>
<comment type="similarity">
    <text evidence="8 9">Belongs to the helicase family. DinG subfamily. Type 2 sub-subfamily.</text>
</comment>
<dbReference type="PROSITE" id="PS51193">
    <property type="entry name" value="HELICASE_ATP_BIND_2"/>
    <property type="match status" value="1"/>
</dbReference>
<dbReference type="GO" id="GO:0016818">
    <property type="term" value="F:hydrolase activity, acting on acid anhydrides, in phosphorus-containing anhydrides"/>
    <property type="evidence" value="ECO:0007669"/>
    <property type="project" value="InterPro"/>
</dbReference>
<dbReference type="InterPro" id="IPR011545">
    <property type="entry name" value="DEAD/DEAH_box_helicase_dom"/>
</dbReference>
<evidence type="ECO:0000313" key="12">
    <source>
        <dbReference type="EMBL" id="MCH1624716.1"/>
    </source>
</evidence>
<keyword evidence="5 8" id="KW-0269">Exonuclease</keyword>
<dbReference type="InterPro" id="IPR006310">
    <property type="entry name" value="DinG"/>
</dbReference>
<evidence type="ECO:0000256" key="4">
    <source>
        <dbReference type="ARBA" id="ARBA00022801"/>
    </source>
</evidence>
<dbReference type="NCBIfam" id="TIGR00573">
    <property type="entry name" value="dnaq"/>
    <property type="match status" value="1"/>
</dbReference>
<dbReference type="Pfam" id="PF00270">
    <property type="entry name" value="DEAD"/>
    <property type="match status" value="1"/>
</dbReference>
<dbReference type="GO" id="GO:0008408">
    <property type="term" value="F:3'-5' exonuclease activity"/>
    <property type="evidence" value="ECO:0007669"/>
    <property type="project" value="UniProtKB-UniRule"/>
</dbReference>
<dbReference type="Proteomes" id="UP001431131">
    <property type="component" value="Unassembled WGS sequence"/>
</dbReference>
<keyword evidence="13" id="KW-1185">Reference proteome</keyword>
<evidence type="ECO:0000259" key="10">
    <source>
        <dbReference type="PROSITE" id="PS51192"/>
    </source>
</evidence>
<dbReference type="InterPro" id="IPR006555">
    <property type="entry name" value="ATP-dep_Helicase_C"/>
</dbReference>
<dbReference type="GO" id="GO:0003677">
    <property type="term" value="F:DNA binding"/>
    <property type="evidence" value="ECO:0007669"/>
    <property type="project" value="InterPro"/>
</dbReference>
<comment type="function">
    <text evidence="8 9">3'-5' exonuclease.</text>
</comment>
<accession>A0AAW5E5Q2</accession>
<feature type="domain" description="Helicase ATP-binding" evidence="10">
    <location>
        <begin position="260"/>
        <end position="523"/>
    </location>
</feature>
<dbReference type="GO" id="GO:0043139">
    <property type="term" value="F:5'-3' DNA helicase activity"/>
    <property type="evidence" value="ECO:0007669"/>
    <property type="project" value="UniProtKB-EC"/>
</dbReference>
<dbReference type="CDD" id="cd06127">
    <property type="entry name" value="DEDDh"/>
    <property type="match status" value="1"/>
</dbReference>
<dbReference type="Gene3D" id="3.30.420.10">
    <property type="entry name" value="Ribonuclease H-like superfamily/Ribonuclease H"/>
    <property type="match status" value="1"/>
</dbReference>
<dbReference type="InterPro" id="IPR036397">
    <property type="entry name" value="RNaseH_sf"/>
</dbReference>
<feature type="short sequence motif" description="DEAH box" evidence="8">
    <location>
        <begin position="451"/>
        <end position="454"/>
    </location>
</feature>
<dbReference type="SUPFAM" id="SSF52540">
    <property type="entry name" value="P-loop containing nucleoside triphosphate hydrolases"/>
    <property type="match status" value="1"/>
</dbReference>
<evidence type="ECO:0000256" key="8">
    <source>
        <dbReference type="HAMAP-Rule" id="MF_02206"/>
    </source>
</evidence>
<dbReference type="SMART" id="SM00487">
    <property type="entry name" value="DEXDc"/>
    <property type="match status" value="1"/>
</dbReference>
<evidence type="ECO:0000256" key="9">
    <source>
        <dbReference type="RuleBase" id="RU364106"/>
    </source>
</evidence>
<feature type="domain" description="Helicase ATP-binding" evidence="11">
    <location>
        <begin position="238"/>
        <end position="512"/>
    </location>
</feature>
<keyword evidence="2 8" id="KW-0540">Nuclease</keyword>
<dbReference type="GO" id="GO:0005524">
    <property type="term" value="F:ATP binding"/>
    <property type="evidence" value="ECO:0007669"/>
    <property type="project" value="UniProtKB-UniRule"/>
</dbReference>
<dbReference type="SMART" id="SM00479">
    <property type="entry name" value="EXOIII"/>
    <property type="match status" value="1"/>
</dbReference>
<evidence type="ECO:0000256" key="7">
    <source>
        <dbReference type="ARBA" id="ARBA00048954"/>
    </source>
</evidence>
<organism evidence="12 13">
    <name type="scientific">Fredinandcohnia quinoae</name>
    <dbReference type="NCBI Taxonomy" id="2918902"/>
    <lineage>
        <taxon>Bacteria</taxon>
        <taxon>Bacillati</taxon>
        <taxon>Bacillota</taxon>
        <taxon>Bacilli</taxon>
        <taxon>Bacillales</taxon>
        <taxon>Bacillaceae</taxon>
        <taxon>Fredinandcohnia</taxon>
    </lineage>
</organism>
<keyword evidence="12" id="KW-0347">Helicase</keyword>
<dbReference type="InterPro" id="IPR012337">
    <property type="entry name" value="RNaseH-like_sf"/>
</dbReference>
<protein>
    <recommendedName>
        <fullName evidence="8 9">3'-5' exonuclease DinG</fullName>
        <ecNumber evidence="8 9">3.1.-.-</ecNumber>
    </recommendedName>
</protein>
<dbReference type="Gene3D" id="3.40.50.300">
    <property type="entry name" value="P-loop containing nucleotide triphosphate hydrolases"/>
    <property type="match status" value="2"/>
</dbReference>
<dbReference type="SUPFAM" id="SSF53098">
    <property type="entry name" value="Ribonuclease H-like"/>
    <property type="match status" value="1"/>
</dbReference>
<keyword evidence="6 8" id="KW-0067">ATP-binding</keyword>
<dbReference type="EMBL" id="JAKTTI010000005">
    <property type="protein sequence ID" value="MCH1624716.1"/>
    <property type="molecule type" value="Genomic_DNA"/>
</dbReference>
<dbReference type="SMART" id="SM00491">
    <property type="entry name" value="HELICc2"/>
    <property type="match status" value="1"/>
</dbReference>
<dbReference type="RefSeq" id="WP_240253364.1">
    <property type="nucleotide sequence ID" value="NZ_JAKTTI010000005.1"/>
</dbReference>
<name>A0AAW5E5Q2_9BACI</name>
<dbReference type="NCBIfam" id="NF005981">
    <property type="entry name" value="PRK08074.1"/>
    <property type="match status" value="1"/>
</dbReference>
<dbReference type="EC" id="3.1.-.-" evidence="8 9"/>
<evidence type="ECO:0000259" key="11">
    <source>
        <dbReference type="PROSITE" id="PS51193"/>
    </source>
</evidence>
<keyword evidence="3 8" id="KW-0547">Nucleotide-binding</keyword>
<dbReference type="InterPro" id="IPR013520">
    <property type="entry name" value="Ribonucl_H"/>
</dbReference>
<gene>
    <name evidence="8 9 12" type="primary">dinG</name>
    <name evidence="12" type="ORF">MJG50_05210</name>
</gene>
<dbReference type="NCBIfam" id="TIGR01407">
    <property type="entry name" value="dinG_rel"/>
    <property type="match status" value="1"/>
</dbReference>
<reference evidence="12" key="1">
    <citation type="submission" date="2022-02" db="EMBL/GenBank/DDBJ databases">
        <title>Fredinandcohnia quinoae sp. nov. isolated from Chenopodium quinoa seeds.</title>
        <authorList>
            <person name="Saati-Santamaria Z."/>
            <person name="Flores-Felix J.D."/>
            <person name="Igual J.M."/>
            <person name="Velazquez E."/>
            <person name="Garcia-Fraile P."/>
            <person name="Martinez-Molina E."/>
        </authorList>
    </citation>
    <scope>NUCLEOTIDE SEQUENCE</scope>
    <source>
        <strain evidence="12">SECRCQ15</strain>
    </source>
</reference>
<evidence type="ECO:0000256" key="2">
    <source>
        <dbReference type="ARBA" id="ARBA00022722"/>
    </source>
</evidence>
<evidence type="ECO:0000256" key="1">
    <source>
        <dbReference type="ARBA" id="ARBA00001966"/>
    </source>
</evidence>
<dbReference type="PANTHER" id="PTHR11472">
    <property type="entry name" value="DNA REPAIR DEAD HELICASE RAD3/XP-D SUBFAMILY MEMBER"/>
    <property type="match status" value="1"/>
</dbReference>
<dbReference type="Pfam" id="PF13307">
    <property type="entry name" value="Helicase_C_2"/>
    <property type="match status" value="1"/>
</dbReference>
<evidence type="ECO:0000313" key="13">
    <source>
        <dbReference type="Proteomes" id="UP001431131"/>
    </source>
</evidence>
<dbReference type="AlphaFoldDB" id="A0AAW5E5Q2"/>
<proteinExistence type="inferred from homology"/>
<dbReference type="Pfam" id="PF00929">
    <property type="entry name" value="RNase_T"/>
    <property type="match status" value="1"/>
</dbReference>
<evidence type="ECO:0000256" key="3">
    <source>
        <dbReference type="ARBA" id="ARBA00022741"/>
    </source>
</evidence>
<dbReference type="GO" id="GO:0003887">
    <property type="term" value="F:DNA-directed DNA polymerase activity"/>
    <property type="evidence" value="ECO:0007669"/>
    <property type="project" value="InterPro"/>
</dbReference>
<dbReference type="InterPro" id="IPR027417">
    <property type="entry name" value="P-loop_NTPase"/>
</dbReference>
<comment type="cofactor">
    <cofactor evidence="1">
        <name>[4Fe-4S] cluster</name>
        <dbReference type="ChEBI" id="CHEBI:49883"/>
    </cofactor>
</comment>
<dbReference type="GO" id="GO:0006260">
    <property type="term" value="P:DNA replication"/>
    <property type="evidence" value="ECO:0007669"/>
    <property type="project" value="InterPro"/>
</dbReference>
<dbReference type="PANTHER" id="PTHR11472:SF34">
    <property type="entry name" value="REGULATOR OF TELOMERE ELONGATION HELICASE 1"/>
    <property type="match status" value="1"/>
</dbReference>
<evidence type="ECO:0000256" key="6">
    <source>
        <dbReference type="ARBA" id="ARBA00022840"/>
    </source>
</evidence>
<dbReference type="FunFam" id="3.30.420.10:FF:000045">
    <property type="entry name" value="3'-5' exonuclease DinG"/>
    <property type="match status" value="1"/>
</dbReference>
<dbReference type="PROSITE" id="PS51192">
    <property type="entry name" value="HELICASE_ATP_BIND_1"/>
    <property type="match status" value="1"/>
</dbReference>
<sequence>MKNRFVVVDLETTGNIPKKDDKIIQFAAVVIEDGEIVERFASFVNPNRDIPQFIEQLTGISNDVVANAPEFSIIAPEIISLFEDSYFVAHNVPFDLSFLQIEFENCGYEFFDCLTIDTVELSRIMLPWADSYKLGQLAESFSLVHDNPHQADSDAEVTAEILLKIFAKLNKLPLVTLRKLLSLSKHLKSDLYEILEEIITKRSEFLDEEKEYDVYRGLALKKCTVEKDSFISDLENVKLSNILEDVSLRQGQLEMLTFILNAMETNQHALVEAGTGIGKTLAYLLPSIYFAKINERVVISTHTIQLQQQLLERDIPKIKEIFPFPINIALLKGIGHYLSLRKFEQVLYEESDNYDENLSKAQILIWLTETETGDIDEIHLPSGGKILWEKVKCNRTENTIRDCPWESRCFYKRARKQAEKADIIITNHALLYSNIMNNHAYLPSYQYIIVDEAHHLEPIGRKYLGQKVNYIQFHSIITQIGILDSHGLLMQSKKIFTNVGLDDSSFQLIDILIKELKINISDLFRSIHNMVIKNNKQNDNTYRIQYLLDSSKESGGIWQEILELQSRIKIHFKEIIVSVRLQQDVFSNYDSMTTPLHKGIVHDYFASYEELGAAIIELEKFLLDNQKKYISWIELDPKGPLNSANLYREPIEIADRLADTFYQNKKSVILTSATLTIDNTFEYVIEKNGLTDFQPLTLLLKSTFDYKNQAKIMIPNDMPVINSVPIDEYVHSLALQIAEIAIRTNGRMLVLFTSYEMLKSTYEILKKILILDNFILIAQGISGGSRTKLTKNFQAFDKAILLGTNSFWEGVDIPGDDLSALIMVRLPFAPPNDPVFSTRAKMITEAGGDPFHELSLPEAVIRFKQGVGRLIRSENDKGILFIMDRRITTTSYGKKFLSSLPTMTIFEQPLQSLLQEIDNWL</sequence>
<comment type="catalytic activity">
    <reaction evidence="7">
        <text>ATP + H2O = ADP + phosphate + H(+)</text>
        <dbReference type="Rhea" id="RHEA:13065"/>
        <dbReference type="ChEBI" id="CHEBI:15377"/>
        <dbReference type="ChEBI" id="CHEBI:15378"/>
        <dbReference type="ChEBI" id="CHEBI:30616"/>
        <dbReference type="ChEBI" id="CHEBI:43474"/>
        <dbReference type="ChEBI" id="CHEBI:456216"/>
        <dbReference type="EC" id="5.6.2.3"/>
    </reaction>
</comment>
<dbReference type="InterPro" id="IPR006054">
    <property type="entry name" value="DnaQ"/>
</dbReference>
<comment type="caution">
    <text evidence="12">The sequence shown here is derived from an EMBL/GenBank/DDBJ whole genome shotgun (WGS) entry which is preliminary data.</text>
</comment>
<dbReference type="InterPro" id="IPR045028">
    <property type="entry name" value="DinG/Rad3-like"/>
</dbReference>